<dbReference type="RefSeq" id="WP_081945016.1">
    <property type="nucleotide sequence ID" value="NZ_JACHET010000001.1"/>
</dbReference>
<dbReference type="InterPro" id="IPR014721">
    <property type="entry name" value="Ribsml_uS5_D2-typ_fold_subgr"/>
</dbReference>
<evidence type="ECO:0000256" key="1">
    <source>
        <dbReference type="ARBA" id="ARBA00002663"/>
    </source>
</evidence>
<keyword evidence="5 7" id="KW-0378">Hydrolase</keyword>
<keyword evidence="3 7" id="KW-0540">Nuclease</keyword>
<dbReference type="InterPro" id="IPR000100">
    <property type="entry name" value="RNase_P"/>
</dbReference>
<comment type="caution">
    <text evidence="9">The sequence shown here is derived from an EMBL/GenBank/DDBJ whole genome shotgun (WGS) entry which is preliminary data.</text>
</comment>
<dbReference type="SUPFAM" id="SSF54211">
    <property type="entry name" value="Ribosomal protein S5 domain 2-like"/>
    <property type="match status" value="1"/>
</dbReference>
<dbReference type="GO" id="GO:0042781">
    <property type="term" value="F:3'-tRNA processing endoribonuclease activity"/>
    <property type="evidence" value="ECO:0007669"/>
    <property type="project" value="TreeGrafter"/>
</dbReference>
<dbReference type="PANTHER" id="PTHR33992:SF1">
    <property type="entry name" value="RIBONUCLEASE P PROTEIN COMPONENT"/>
    <property type="match status" value="1"/>
</dbReference>
<evidence type="ECO:0000256" key="8">
    <source>
        <dbReference type="NCBIfam" id="TIGR00188"/>
    </source>
</evidence>
<dbReference type="OrthoDB" id="9796422at2"/>
<keyword evidence="4 7" id="KW-0255">Endonuclease</keyword>
<keyword evidence="6 7" id="KW-0694">RNA-binding</keyword>
<evidence type="ECO:0000256" key="7">
    <source>
        <dbReference type="HAMAP-Rule" id="MF_00227"/>
    </source>
</evidence>
<dbReference type="AlphaFoldDB" id="A0A841KQ65"/>
<dbReference type="Gene3D" id="3.30.230.10">
    <property type="match status" value="1"/>
</dbReference>
<evidence type="ECO:0000313" key="10">
    <source>
        <dbReference type="Proteomes" id="UP000560000"/>
    </source>
</evidence>
<sequence>MLDAGMPPSSRLRRAADFAALRKPTGRLGSECFRIRYRDNEVGFARLGQAVSRRVSKRAVDRNRIKRIVRESFRHARAALPPVDVLVVANPSAAACPGAELRAELDRLWERLRQRAR</sequence>
<comment type="function">
    <text evidence="1 7">RNaseP catalyzes the removal of the 5'-leader sequence from pre-tRNA to produce the mature 5'-terminus. It can also cleave other RNA substrates such as 4.5S RNA. The protein component plays an auxiliary but essential role in vivo by binding to the 5'-leader sequence and broadening the substrate specificity of the ribozyme.</text>
</comment>
<evidence type="ECO:0000313" key="9">
    <source>
        <dbReference type="EMBL" id="MBB6184791.1"/>
    </source>
</evidence>
<dbReference type="GO" id="GO:0000049">
    <property type="term" value="F:tRNA binding"/>
    <property type="evidence" value="ECO:0007669"/>
    <property type="project" value="UniProtKB-UniRule"/>
</dbReference>
<dbReference type="GO" id="GO:0004526">
    <property type="term" value="F:ribonuclease P activity"/>
    <property type="evidence" value="ECO:0007669"/>
    <property type="project" value="UniProtKB-UniRule"/>
</dbReference>
<evidence type="ECO:0000256" key="4">
    <source>
        <dbReference type="ARBA" id="ARBA00022759"/>
    </source>
</evidence>
<dbReference type="Proteomes" id="UP000560000">
    <property type="component" value="Unassembled WGS sequence"/>
</dbReference>
<dbReference type="NCBIfam" id="TIGR00188">
    <property type="entry name" value="rnpA"/>
    <property type="match status" value="1"/>
</dbReference>
<dbReference type="EC" id="3.1.26.5" evidence="7 8"/>
<dbReference type="GO" id="GO:0001682">
    <property type="term" value="P:tRNA 5'-leader removal"/>
    <property type="evidence" value="ECO:0007669"/>
    <property type="project" value="UniProtKB-UniRule"/>
</dbReference>
<keyword evidence="2 7" id="KW-0819">tRNA processing</keyword>
<accession>A0A841KQ65</accession>
<proteinExistence type="inferred from homology"/>
<evidence type="ECO:0000256" key="6">
    <source>
        <dbReference type="ARBA" id="ARBA00022884"/>
    </source>
</evidence>
<dbReference type="GO" id="GO:0030677">
    <property type="term" value="C:ribonuclease P complex"/>
    <property type="evidence" value="ECO:0007669"/>
    <property type="project" value="TreeGrafter"/>
</dbReference>
<name>A0A841KQ65_9GAMM</name>
<comment type="similarity">
    <text evidence="7">Belongs to the RnpA family.</text>
</comment>
<gene>
    <name evidence="7" type="primary">rnpA</name>
    <name evidence="9" type="ORF">HNQ86_002136</name>
</gene>
<dbReference type="InterPro" id="IPR020539">
    <property type="entry name" value="RNase_P_CS"/>
</dbReference>
<evidence type="ECO:0000256" key="5">
    <source>
        <dbReference type="ARBA" id="ARBA00022801"/>
    </source>
</evidence>
<dbReference type="PROSITE" id="PS00648">
    <property type="entry name" value="RIBONUCLEASE_P"/>
    <property type="match status" value="1"/>
</dbReference>
<comment type="catalytic activity">
    <reaction evidence="7">
        <text>Endonucleolytic cleavage of RNA, removing 5'-extranucleotides from tRNA precursor.</text>
        <dbReference type="EC" id="3.1.26.5"/>
    </reaction>
</comment>
<dbReference type="Pfam" id="PF00825">
    <property type="entry name" value="Ribonuclease_P"/>
    <property type="match status" value="1"/>
</dbReference>
<protein>
    <recommendedName>
        <fullName evidence="7 8">Ribonuclease P protein component</fullName>
        <shortName evidence="7">RNase P protein</shortName>
        <shortName evidence="7">RNaseP protein</shortName>
        <ecNumber evidence="7 8">3.1.26.5</ecNumber>
    </recommendedName>
    <alternativeName>
        <fullName evidence="7">Protein C5</fullName>
    </alternativeName>
</protein>
<dbReference type="HAMAP" id="MF_00227">
    <property type="entry name" value="RNase_P"/>
    <property type="match status" value="1"/>
</dbReference>
<dbReference type="EMBL" id="JACHET010000001">
    <property type="protein sequence ID" value="MBB6184791.1"/>
    <property type="molecule type" value="Genomic_DNA"/>
</dbReference>
<reference evidence="9 10" key="1">
    <citation type="submission" date="2020-08" db="EMBL/GenBank/DDBJ databases">
        <title>Genomic Encyclopedia of Type Strains, Phase IV (KMG-IV): sequencing the most valuable type-strain genomes for metagenomic binning, comparative biology and taxonomic classification.</title>
        <authorList>
            <person name="Goeker M."/>
        </authorList>
    </citation>
    <scope>NUCLEOTIDE SEQUENCE [LARGE SCALE GENOMIC DNA]</scope>
    <source>
        <strain evidence="9 10">DSM 107085</strain>
    </source>
</reference>
<organism evidence="9 10">
    <name type="scientific">Oleiagrimonas soli</name>
    <dbReference type="NCBI Taxonomy" id="1543381"/>
    <lineage>
        <taxon>Bacteria</taxon>
        <taxon>Pseudomonadati</taxon>
        <taxon>Pseudomonadota</taxon>
        <taxon>Gammaproteobacteria</taxon>
        <taxon>Lysobacterales</taxon>
        <taxon>Rhodanobacteraceae</taxon>
        <taxon>Oleiagrimonas</taxon>
    </lineage>
</organism>
<evidence type="ECO:0000256" key="3">
    <source>
        <dbReference type="ARBA" id="ARBA00022722"/>
    </source>
</evidence>
<dbReference type="PANTHER" id="PTHR33992">
    <property type="entry name" value="RIBONUCLEASE P PROTEIN COMPONENT"/>
    <property type="match status" value="1"/>
</dbReference>
<evidence type="ECO:0000256" key="2">
    <source>
        <dbReference type="ARBA" id="ARBA00022694"/>
    </source>
</evidence>
<dbReference type="InterPro" id="IPR020568">
    <property type="entry name" value="Ribosomal_Su5_D2-typ_SF"/>
</dbReference>
<comment type="subunit">
    <text evidence="7">Consists of a catalytic RNA component (M1 or rnpB) and a protein subunit.</text>
</comment>